<keyword evidence="4" id="KW-1185">Reference proteome</keyword>
<reference evidence="3 4" key="1">
    <citation type="submission" date="2020-10" db="EMBL/GenBank/DDBJ databases">
        <title>The Coptis chinensis genome and diversification of protoberbering-type alkaloids.</title>
        <authorList>
            <person name="Wang B."/>
            <person name="Shu S."/>
            <person name="Song C."/>
            <person name="Liu Y."/>
        </authorList>
    </citation>
    <scope>NUCLEOTIDE SEQUENCE [LARGE SCALE GENOMIC DNA]</scope>
    <source>
        <strain evidence="3">HL-2020</strain>
        <tissue evidence="3">Leaf</tissue>
    </source>
</reference>
<dbReference type="InterPro" id="IPR025714">
    <property type="entry name" value="Methyltranfer_dom"/>
</dbReference>
<dbReference type="Gene3D" id="6.10.250.440">
    <property type="match status" value="1"/>
</dbReference>
<dbReference type="EMBL" id="JADFTS010000002">
    <property type="protein sequence ID" value="KAF9621632.1"/>
    <property type="molecule type" value="Genomic_DNA"/>
</dbReference>
<evidence type="ECO:0000313" key="3">
    <source>
        <dbReference type="EMBL" id="KAF9621632.1"/>
    </source>
</evidence>
<accession>A0A835IST2</accession>
<dbReference type="InterPro" id="IPR052220">
    <property type="entry name" value="METTL25"/>
</dbReference>
<evidence type="ECO:0000256" key="1">
    <source>
        <dbReference type="SAM" id="MobiDB-lite"/>
    </source>
</evidence>
<dbReference type="AlphaFoldDB" id="A0A835IST2"/>
<dbReference type="Pfam" id="PF13679">
    <property type="entry name" value="Methyltransf_32"/>
    <property type="match status" value="1"/>
</dbReference>
<name>A0A835IST2_9MAGN</name>
<sequence>MDFIEPLGTFPHTLKTSKLIQLLNEDRNSSSTSQSIRTSTYSRDEIKKDLSEGLQDVRIQPPSCDIPNLKSSLVLAGLHACGELLVTMLRTVLDCEEIKAVISIGCCYNLLSDEGFENVSSQRGFPMSCVDLAGFSLGKSARDLACQITNLQGSRAQIRGVAAHTQAMYASTAISTGMKDATKAMVAMNKIDMLSESIDETLDKDEAEEETEELTNQVPDEIGVDIASQLSSAPKGRISSKKVENVVPARSGSTDVEDLEKRLASLRRI</sequence>
<dbReference type="Proteomes" id="UP000631114">
    <property type="component" value="Unassembled WGS sequence"/>
</dbReference>
<dbReference type="Gene3D" id="6.10.140.1230">
    <property type="match status" value="1"/>
</dbReference>
<dbReference type="PANTHER" id="PTHR12496:SF0">
    <property type="entry name" value="METHYLTRANSFERASE DOMAIN-CONTAINING PROTEIN"/>
    <property type="match status" value="1"/>
</dbReference>
<dbReference type="OrthoDB" id="10258156at2759"/>
<feature type="domain" description="Methyltransferase" evidence="2">
    <location>
        <begin position="43"/>
        <end position="113"/>
    </location>
</feature>
<evidence type="ECO:0000259" key="2">
    <source>
        <dbReference type="Pfam" id="PF13679"/>
    </source>
</evidence>
<comment type="caution">
    <text evidence="3">The sequence shown here is derived from an EMBL/GenBank/DDBJ whole genome shotgun (WGS) entry which is preliminary data.</text>
</comment>
<evidence type="ECO:0000313" key="4">
    <source>
        <dbReference type="Proteomes" id="UP000631114"/>
    </source>
</evidence>
<gene>
    <name evidence="3" type="ORF">IFM89_024956</name>
</gene>
<protein>
    <recommendedName>
        <fullName evidence="2">Methyltransferase domain-containing protein</fullName>
    </recommendedName>
</protein>
<dbReference type="PANTHER" id="PTHR12496">
    <property type="entry name" value="CGI-41 METHYLTRANSFERASE"/>
    <property type="match status" value="1"/>
</dbReference>
<organism evidence="3 4">
    <name type="scientific">Coptis chinensis</name>
    <dbReference type="NCBI Taxonomy" id="261450"/>
    <lineage>
        <taxon>Eukaryota</taxon>
        <taxon>Viridiplantae</taxon>
        <taxon>Streptophyta</taxon>
        <taxon>Embryophyta</taxon>
        <taxon>Tracheophyta</taxon>
        <taxon>Spermatophyta</taxon>
        <taxon>Magnoliopsida</taxon>
        <taxon>Ranunculales</taxon>
        <taxon>Ranunculaceae</taxon>
        <taxon>Coptidoideae</taxon>
        <taxon>Coptis</taxon>
    </lineage>
</organism>
<proteinExistence type="predicted"/>
<feature type="region of interest" description="Disordered" evidence="1">
    <location>
        <begin position="233"/>
        <end position="256"/>
    </location>
</feature>